<dbReference type="HOGENOM" id="CLU_460739_0_0_11"/>
<feature type="transmembrane region" description="Helical" evidence="2">
    <location>
        <begin position="52"/>
        <end position="70"/>
    </location>
</feature>
<evidence type="ECO:0000313" key="6">
    <source>
        <dbReference type="Proteomes" id="UP000000322"/>
    </source>
</evidence>
<dbReference type="Pfam" id="PF25591">
    <property type="entry name" value="LRV_2"/>
    <property type="match status" value="1"/>
</dbReference>
<evidence type="ECO:0000256" key="2">
    <source>
        <dbReference type="SAM" id="Phobius"/>
    </source>
</evidence>
<feature type="transmembrane region" description="Helical" evidence="2">
    <location>
        <begin position="359"/>
        <end position="379"/>
    </location>
</feature>
<feature type="transmembrane region" description="Helical" evidence="2">
    <location>
        <begin position="12"/>
        <end position="31"/>
    </location>
</feature>
<feature type="region of interest" description="Disordered" evidence="1">
    <location>
        <begin position="400"/>
        <end position="576"/>
    </location>
</feature>
<gene>
    <name evidence="5" type="ordered locus">Sked_13520</name>
</gene>
<feature type="domain" description="Leucine rich repeat variant" evidence="3">
    <location>
        <begin position="568"/>
        <end position="627"/>
    </location>
</feature>
<dbReference type="KEGG" id="ske:Sked_13520"/>
<keyword evidence="6" id="KW-1185">Reference proteome</keyword>
<evidence type="ECO:0000313" key="5">
    <source>
        <dbReference type="EMBL" id="ACZ21292.1"/>
    </source>
</evidence>
<dbReference type="eggNOG" id="COG5602">
    <property type="taxonomic scope" value="Bacteria"/>
</dbReference>
<feature type="transmembrane region" description="Helical" evidence="2">
    <location>
        <begin position="328"/>
        <end position="347"/>
    </location>
</feature>
<evidence type="ECO:0000259" key="4">
    <source>
        <dbReference type="Pfam" id="PF25592"/>
    </source>
</evidence>
<feature type="transmembrane region" description="Helical" evidence="2">
    <location>
        <begin position="76"/>
        <end position="94"/>
    </location>
</feature>
<protein>
    <submittedName>
        <fullName evidence="5">Uncharacterized protein</fullName>
    </submittedName>
</protein>
<sequence length="628" mass="65030">MTGGEKIGDSFHFVVIIVTVVSVLSLALPYLARGGVFPATWTVHQTRLARQVANAPYALAVVVYVVLDIFKVGDVYGVGTAFALGLAGAVLAAQPRETEMGPENLDLAAPKTWRAVTLGLAGLAAVTMLISLVMFLVNAGDYNGAMFVVSGIVAWLFLVGFVGWAVYGVLVERSPSWRLLLVGLGISLVVIFLFGSGDSSSFLQVQSVHALFFVAPPTILSFQAGLGAIFLPAIAAAVSSPAFRRTLRTEEPSTTWVRVAVHALDYLAIVAVSASVLSALWIGIPGRDQVDVGLGGLITSIILGLVVAGGAVYARLTLASRPANGRNLALGAAGLAFVIGIVLLVIAPKLSNGFSEHKLVAEGHLLLAFALPAIVAFALTVPKEIRTYFAENRPAPRAAGQAAYQWSQPQGGQPQHGQYGAQQQGQYGAPQGQYGAPAQGQYGAPQQQGQYGAPAQGQYGAPQQGQYGAPTGAYGTPTDQGSPEGGYGSAPVAQQPAADQQWQAPSASAAPDSEIDQDTHLAGYAPGVSAASVSEQHEAPQQPSSSEGSQPVAQSAPAPVAPAASHGYTAEQALDPSTTGLVLSQIVQEAPELRPQVAANPTTYPALLDWLGQLGEPAVDEALRNRQA</sequence>
<keyword evidence="2" id="KW-0812">Transmembrane</keyword>
<feature type="domain" description="DUF7937" evidence="4">
    <location>
        <begin position="8"/>
        <end position="387"/>
    </location>
</feature>
<feature type="transmembrane region" description="Helical" evidence="2">
    <location>
        <begin position="294"/>
        <end position="316"/>
    </location>
</feature>
<evidence type="ECO:0000259" key="3">
    <source>
        <dbReference type="Pfam" id="PF25591"/>
    </source>
</evidence>
<dbReference type="AlphaFoldDB" id="D1BEZ6"/>
<name>D1BEZ6_SANKS</name>
<feature type="transmembrane region" description="Helical" evidence="2">
    <location>
        <begin position="115"/>
        <end position="139"/>
    </location>
</feature>
<accession>D1BEZ6</accession>
<evidence type="ECO:0000256" key="1">
    <source>
        <dbReference type="SAM" id="MobiDB-lite"/>
    </source>
</evidence>
<dbReference type="Proteomes" id="UP000000322">
    <property type="component" value="Chromosome"/>
</dbReference>
<dbReference type="EMBL" id="CP001819">
    <property type="protein sequence ID" value="ACZ21292.1"/>
    <property type="molecule type" value="Genomic_DNA"/>
</dbReference>
<feature type="transmembrane region" description="Helical" evidence="2">
    <location>
        <begin position="145"/>
        <end position="167"/>
    </location>
</feature>
<proteinExistence type="predicted"/>
<dbReference type="Pfam" id="PF25592">
    <property type="entry name" value="DUF7937"/>
    <property type="match status" value="1"/>
</dbReference>
<feature type="transmembrane region" description="Helical" evidence="2">
    <location>
        <begin position="217"/>
        <end position="238"/>
    </location>
</feature>
<feature type="compositionally biased region" description="Low complexity" evidence="1">
    <location>
        <begin position="540"/>
        <end position="565"/>
    </location>
</feature>
<organism evidence="5 6">
    <name type="scientific">Sanguibacter keddieii (strain ATCC 51767 / DSM 10542 / NCFB 3025 / ST-74)</name>
    <dbReference type="NCBI Taxonomy" id="446469"/>
    <lineage>
        <taxon>Bacteria</taxon>
        <taxon>Bacillati</taxon>
        <taxon>Actinomycetota</taxon>
        <taxon>Actinomycetes</taxon>
        <taxon>Micrococcales</taxon>
        <taxon>Sanguibacteraceae</taxon>
        <taxon>Sanguibacter</taxon>
    </lineage>
</organism>
<dbReference type="InterPro" id="IPR057893">
    <property type="entry name" value="LRV_2"/>
</dbReference>
<keyword evidence="2" id="KW-1133">Transmembrane helix</keyword>
<feature type="transmembrane region" description="Helical" evidence="2">
    <location>
        <begin position="259"/>
        <end position="282"/>
    </location>
</feature>
<keyword evidence="2" id="KW-0472">Membrane</keyword>
<dbReference type="InterPro" id="IPR057697">
    <property type="entry name" value="DUF7937"/>
</dbReference>
<dbReference type="STRING" id="446469.Sked_13520"/>
<feature type="compositionally biased region" description="Low complexity" evidence="1">
    <location>
        <begin position="408"/>
        <end position="475"/>
    </location>
</feature>
<feature type="compositionally biased region" description="Low complexity" evidence="1">
    <location>
        <begin position="489"/>
        <end position="512"/>
    </location>
</feature>
<reference evidence="5 6" key="1">
    <citation type="journal article" date="2009" name="Stand. Genomic Sci.">
        <title>Complete genome sequence of Sanguibacter keddieii type strain (ST-74).</title>
        <authorList>
            <person name="Ivanova N."/>
            <person name="Sikorski J."/>
            <person name="Sims D."/>
            <person name="Brettin T."/>
            <person name="Detter J.C."/>
            <person name="Han C."/>
            <person name="Lapidus A."/>
            <person name="Copeland A."/>
            <person name="Glavina Del Rio T."/>
            <person name="Nolan M."/>
            <person name="Chen F."/>
            <person name="Lucas S."/>
            <person name="Tice H."/>
            <person name="Cheng J.F."/>
            <person name="Bruce D."/>
            <person name="Goodwin L."/>
            <person name="Pitluck S."/>
            <person name="Pati A."/>
            <person name="Mavromatis K."/>
            <person name="Chen A."/>
            <person name="Palaniappan K."/>
            <person name="D'haeseleer P."/>
            <person name="Chain P."/>
            <person name="Bristow J."/>
            <person name="Eisen J.A."/>
            <person name="Markowitz V."/>
            <person name="Hugenholtz P."/>
            <person name="Goker M."/>
            <person name="Pukall R."/>
            <person name="Klenk H.P."/>
            <person name="Kyrpides N.C."/>
        </authorList>
    </citation>
    <scope>NUCLEOTIDE SEQUENCE [LARGE SCALE GENOMIC DNA]</scope>
    <source>
        <strain evidence="6">ATCC 51767 / DSM 10542 / NCFB 3025 / ST-74</strain>
    </source>
</reference>
<feature type="transmembrane region" description="Helical" evidence="2">
    <location>
        <begin position="179"/>
        <end position="197"/>
    </location>
</feature>